<protein>
    <recommendedName>
        <fullName evidence="1">Transposase IS116/IS110/IS902 C-terminal domain-containing protein</fullName>
    </recommendedName>
</protein>
<dbReference type="InterPro" id="IPR003346">
    <property type="entry name" value="Transposase_20"/>
</dbReference>
<gene>
    <name evidence="2" type="ORF">GCM10010347_27030</name>
</gene>
<comment type="caution">
    <text evidence="2">The sequence shown here is derived from an EMBL/GenBank/DDBJ whole genome shotgun (WGS) entry which is preliminary data.</text>
</comment>
<dbReference type="PANTHER" id="PTHR33055:SF3">
    <property type="entry name" value="PUTATIVE TRANSPOSASE FOR IS117-RELATED"/>
    <property type="match status" value="1"/>
</dbReference>
<evidence type="ECO:0000313" key="3">
    <source>
        <dbReference type="Proteomes" id="UP000642673"/>
    </source>
</evidence>
<dbReference type="InterPro" id="IPR047650">
    <property type="entry name" value="Transpos_IS110"/>
</dbReference>
<proteinExistence type="predicted"/>
<keyword evidence="3" id="KW-1185">Reference proteome</keyword>
<accession>A0ABQ3ERR1</accession>
<dbReference type="Pfam" id="PF02371">
    <property type="entry name" value="Transposase_20"/>
    <property type="match status" value="1"/>
</dbReference>
<reference evidence="3" key="1">
    <citation type="journal article" date="2019" name="Int. J. Syst. Evol. Microbiol.">
        <title>The Global Catalogue of Microorganisms (GCM) 10K type strain sequencing project: providing services to taxonomists for standard genome sequencing and annotation.</title>
        <authorList>
            <consortium name="The Broad Institute Genomics Platform"/>
            <consortium name="The Broad Institute Genome Sequencing Center for Infectious Disease"/>
            <person name="Wu L."/>
            <person name="Ma J."/>
        </authorList>
    </citation>
    <scope>NUCLEOTIDE SEQUENCE [LARGE SCALE GENOMIC DNA]</scope>
    <source>
        <strain evidence="3">JCM 4738</strain>
    </source>
</reference>
<dbReference type="Proteomes" id="UP000642673">
    <property type="component" value="Unassembled WGS sequence"/>
</dbReference>
<organism evidence="2 3">
    <name type="scientific">Streptomyces cirratus</name>
    <dbReference type="NCBI Taxonomy" id="68187"/>
    <lineage>
        <taxon>Bacteria</taxon>
        <taxon>Bacillati</taxon>
        <taxon>Actinomycetota</taxon>
        <taxon>Actinomycetes</taxon>
        <taxon>Kitasatosporales</taxon>
        <taxon>Streptomycetaceae</taxon>
        <taxon>Streptomyces</taxon>
    </lineage>
</organism>
<evidence type="ECO:0000259" key="1">
    <source>
        <dbReference type="Pfam" id="PF02371"/>
    </source>
</evidence>
<dbReference type="EMBL" id="BMVP01000004">
    <property type="protein sequence ID" value="GHB55649.1"/>
    <property type="molecule type" value="Genomic_DNA"/>
</dbReference>
<sequence>MPGTGVRTGARILIDVGDGSSFPSAAHLAAYAGLAPATRSSGSSIRGEQLSRRGNEQLKRAFFLSAFADLADPASRTYYYDKKFARGKHHTQALLCLARRRADVLFAMLRDGTFYEPRPTAAVT</sequence>
<feature type="domain" description="Transposase IS116/IS110/IS902 C-terminal" evidence="1">
    <location>
        <begin position="1"/>
        <end position="79"/>
    </location>
</feature>
<dbReference type="PANTHER" id="PTHR33055">
    <property type="entry name" value="TRANSPOSASE FOR INSERTION SEQUENCE ELEMENT IS1111A"/>
    <property type="match status" value="1"/>
</dbReference>
<name>A0ABQ3ERR1_9ACTN</name>
<evidence type="ECO:0000313" key="2">
    <source>
        <dbReference type="EMBL" id="GHB55649.1"/>
    </source>
</evidence>